<comment type="caution">
    <text evidence="1">The sequence shown here is derived from an EMBL/GenBank/DDBJ whole genome shotgun (WGS) entry which is preliminary data.</text>
</comment>
<dbReference type="EMBL" id="CM056819">
    <property type="protein sequence ID" value="KAJ8624334.1"/>
    <property type="molecule type" value="Genomic_DNA"/>
</dbReference>
<sequence>MKLLCRIFHSYEPFNFSHRRFLLFLQAFSFLLLLNALMKPTEESDCSKKANSRLQKHLSTEASNSLCYKNPPQFPTESRGLTSNR</sequence>
<evidence type="ECO:0000313" key="1">
    <source>
        <dbReference type="EMBL" id="KAJ8624334.1"/>
    </source>
</evidence>
<reference evidence="1 2" key="1">
    <citation type="journal article" date="2022" name="Hortic Res">
        <title>A haplotype resolved chromosomal level avocado genome allows analysis of novel avocado genes.</title>
        <authorList>
            <person name="Nath O."/>
            <person name="Fletcher S.J."/>
            <person name="Hayward A."/>
            <person name="Shaw L.M."/>
            <person name="Masouleh A.K."/>
            <person name="Furtado A."/>
            <person name="Henry R.J."/>
            <person name="Mitter N."/>
        </authorList>
    </citation>
    <scope>NUCLEOTIDE SEQUENCE [LARGE SCALE GENOMIC DNA]</scope>
    <source>
        <strain evidence="2">cv. Hass</strain>
    </source>
</reference>
<organism evidence="1 2">
    <name type="scientific">Persea americana</name>
    <name type="common">Avocado</name>
    <dbReference type="NCBI Taxonomy" id="3435"/>
    <lineage>
        <taxon>Eukaryota</taxon>
        <taxon>Viridiplantae</taxon>
        <taxon>Streptophyta</taxon>
        <taxon>Embryophyta</taxon>
        <taxon>Tracheophyta</taxon>
        <taxon>Spermatophyta</taxon>
        <taxon>Magnoliopsida</taxon>
        <taxon>Magnoliidae</taxon>
        <taxon>Laurales</taxon>
        <taxon>Lauraceae</taxon>
        <taxon>Persea</taxon>
    </lineage>
</organism>
<name>A0ACC2KT29_PERAE</name>
<keyword evidence="2" id="KW-1185">Reference proteome</keyword>
<dbReference type="Proteomes" id="UP001234297">
    <property type="component" value="Chromosome 11"/>
</dbReference>
<proteinExistence type="predicted"/>
<protein>
    <submittedName>
        <fullName evidence="1">Uncharacterized protein</fullName>
    </submittedName>
</protein>
<gene>
    <name evidence="1" type="ORF">MRB53_032864</name>
</gene>
<accession>A0ACC2KT29</accession>
<evidence type="ECO:0000313" key="2">
    <source>
        <dbReference type="Proteomes" id="UP001234297"/>
    </source>
</evidence>